<reference evidence="7" key="1">
    <citation type="submission" date="2023-12" db="EMBL/GenBank/DDBJ databases">
        <title>Fervidustalea candida gen. nov., sp. nov., a novel member of the family Paenibacillaceae isolated from a geothermal area.</title>
        <authorList>
            <person name="Li W.-J."/>
            <person name="Jiao J.-Y."/>
            <person name="Chen Y."/>
        </authorList>
    </citation>
    <scope>NUCLEOTIDE SEQUENCE</scope>
    <source>
        <strain evidence="7">SYSU GA230002</strain>
    </source>
</reference>
<evidence type="ECO:0000313" key="8">
    <source>
        <dbReference type="Proteomes" id="UP001310386"/>
    </source>
</evidence>
<dbReference type="InterPro" id="IPR011032">
    <property type="entry name" value="GroES-like_sf"/>
</dbReference>
<dbReference type="InterPro" id="IPR051603">
    <property type="entry name" value="Zinc-ADH_QOR/CCCR"/>
</dbReference>
<evidence type="ECO:0000259" key="6">
    <source>
        <dbReference type="SMART" id="SM00829"/>
    </source>
</evidence>
<dbReference type="Proteomes" id="UP001310386">
    <property type="component" value="Unassembled WGS sequence"/>
</dbReference>
<keyword evidence="4" id="KW-0521">NADP</keyword>
<dbReference type="Gene3D" id="3.40.50.720">
    <property type="entry name" value="NAD(P)-binding Rossmann-like Domain"/>
    <property type="match status" value="1"/>
</dbReference>
<comment type="caution">
    <text evidence="7">The sequence shown here is derived from an EMBL/GenBank/DDBJ whole genome shotgun (WGS) entry which is preliminary data.</text>
</comment>
<dbReference type="PANTHER" id="PTHR44154:SF1">
    <property type="entry name" value="QUINONE OXIDOREDUCTASE"/>
    <property type="match status" value="1"/>
</dbReference>
<dbReference type="EMBL" id="JAYJLD010000013">
    <property type="protein sequence ID" value="MEB3102120.1"/>
    <property type="molecule type" value="Genomic_DNA"/>
</dbReference>
<protein>
    <submittedName>
        <fullName evidence="7">Zinc-dependent alcohol dehydrogenase family protein</fullName>
    </submittedName>
</protein>
<dbReference type="SMART" id="SM00829">
    <property type="entry name" value="PKS_ER"/>
    <property type="match status" value="1"/>
</dbReference>
<name>A0ABU5ZLZ6_9BACL</name>
<evidence type="ECO:0000256" key="3">
    <source>
        <dbReference type="ARBA" id="ARBA00022490"/>
    </source>
</evidence>
<dbReference type="Pfam" id="PF08240">
    <property type="entry name" value="ADH_N"/>
    <property type="match status" value="1"/>
</dbReference>
<dbReference type="CDD" id="cd08272">
    <property type="entry name" value="MDR6"/>
    <property type="match status" value="1"/>
</dbReference>
<keyword evidence="5" id="KW-0694">RNA-binding</keyword>
<dbReference type="InterPro" id="IPR013154">
    <property type="entry name" value="ADH-like_N"/>
</dbReference>
<gene>
    <name evidence="7" type="ORF">VF724_10635</name>
</gene>
<comment type="subunit">
    <text evidence="2">Homotetramer.</text>
</comment>
<evidence type="ECO:0000256" key="1">
    <source>
        <dbReference type="ARBA" id="ARBA00004496"/>
    </source>
</evidence>
<dbReference type="SUPFAM" id="SSF51735">
    <property type="entry name" value="NAD(P)-binding Rossmann-fold domains"/>
    <property type="match status" value="1"/>
</dbReference>
<dbReference type="InterPro" id="IPR002364">
    <property type="entry name" value="Quin_OxRdtase/zeta-crystal_CS"/>
</dbReference>
<comment type="subcellular location">
    <subcellularLocation>
        <location evidence="1">Cytoplasm</location>
    </subcellularLocation>
</comment>
<organism evidence="7 8">
    <name type="scientific">Ferviditalea candida</name>
    <dbReference type="NCBI Taxonomy" id="3108399"/>
    <lineage>
        <taxon>Bacteria</taxon>
        <taxon>Bacillati</taxon>
        <taxon>Bacillota</taxon>
        <taxon>Bacilli</taxon>
        <taxon>Bacillales</taxon>
        <taxon>Paenibacillaceae</taxon>
        <taxon>Ferviditalea</taxon>
    </lineage>
</organism>
<sequence>MKAIVIDQFGGPDVFRQTELPDPEPIPGHIVIRAAATSVNPIDYKVRNGFVPAFAPAFPAVLHGDIAGVVEAVGPGVTKFKPGDEVYACAGGFTGLPGGALAEYMLADEALAALKPKTLSMSETAALPLVSITAWEALFDRAQLHKGQHVLVHAGAGGVGHIALQLAKWAGARVAATVSDERKAEIAKNFGADEIIMYRREGVSEYVDRLTGSKGFDIVFDTVGGENLDRSFEAAREGGTVVNIAARSTHNLAPMHQKALSLHVVLMLLTMIRNRDRQKHGDILARIAALADEGRIKPLIDERRFHITEAGEAHAYAESGRAVGKVVISHN</sequence>
<dbReference type="PROSITE" id="PS01162">
    <property type="entry name" value="QOR_ZETA_CRYSTAL"/>
    <property type="match status" value="1"/>
</dbReference>
<dbReference type="Gene3D" id="3.90.180.10">
    <property type="entry name" value="Medium-chain alcohol dehydrogenases, catalytic domain"/>
    <property type="match status" value="1"/>
</dbReference>
<dbReference type="Pfam" id="PF13602">
    <property type="entry name" value="ADH_zinc_N_2"/>
    <property type="match status" value="1"/>
</dbReference>
<evidence type="ECO:0000256" key="2">
    <source>
        <dbReference type="ARBA" id="ARBA00011881"/>
    </source>
</evidence>
<evidence type="ECO:0000256" key="4">
    <source>
        <dbReference type="ARBA" id="ARBA00022857"/>
    </source>
</evidence>
<keyword evidence="8" id="KW-1185">Reference proteome</keyword>
<dbReference type="RefSeq" id="WP_371754236.1">
    <property type="nucleotide sequence ID" value="NZ_JAYJLD010000013.1"/>
</dbReference>
<feature type="domain" description="Enoyl reductase (ER)" evidence="6">
    <location>
        <begin position="10"/>
        <end position="328"/>
    </location>
</feature>
<evidence type="ECO:0000256" key="5">
    <source>
        <dbReference type="ARBA" id="ARBA00022884"/>
    </source>
</evidence>
<dbReference type="InterPro" id="IPR020843">
    <property type="entry name" value="ER"/>
</dbReference>
<dbReference type="InterPro" id="IPR036291">
    <property type="entry name" value="NAD(P)-bd_dom_sf"/>
</dbReference>
<accession>A0ABU5ZLZ6</accession>
<proteinExistence type="predicted"/>
<dbReference type="PANTHER" id="PTHR44154">
    <property type="entry name" value="QUINONE OXIDOREDUCTASE"/>
    <property type="match status" value="1"/>
</dbReference>
<dbReference type="SUPFAM" id="SSF50129">
    <property type="entry name" value="GroES-like"/>
    <property type="match status" value="1"/>
</dbReference>
<keyword evidence="3" id="KW-0963">Cytoplasm</keyword>
<evidence type="ECO:0000313" key="7">
    <source>
        <dbReference type="EMBL" id="MEB3102120.1"/>
    </source>
</evidence>